<evidence type="ECO:0000256" key="1">
    <source>
        <dbReference type="ARBA" id="ARBA00004479"/>
    </source>
</evidence>
<keyword evidence="10" id="KW-0406">Ion transport</keyword>
<evidence type="ECO:0000259" key="14">
    <source>
        <dbReference type="PROSITE" id="PS50105"/>
    </source>
</evidence>
<evidence type="ECO:0000256" key="11">
    <source>
        <dbReference type="ARBA" id="ARBA00023136"/>
    </source>
</evidence>
<feature type="signal peptide" evidence="13">
    <location>
        <begin position="1"/>
        <end position="16"/>
    </location>
</feature>
<name>A0A6V7WE54_MELEN</name>
<reference evidence="15 16" key="1">
    <citation type="submission" date="2020-08" db="EMBL/GenBank/DDBJ databases">
        <authorList>
            <person name="Koutsovoulos G."/>
            <person name="Danchin GJ E."/>
        </authorList>
    </citation>
    <scope>NUCLEOTIDE SEQUENCE [LARGE SCALE GENOMIC DNA]</scope>
</reference>
<dbReference type="Pfam" id="PF07647">
    <property type="entry name" value="SAM_2"/>
    <property type="match status" value="1"/>
</dbReference>
<evidence type="ECO:0000313" key="15">
    <source>
        <dbReference type="EMBL" id="CAD2185274.1"/>
    </source>
</evidence>
<keyword evidence="5" id="KW-0479">Metal-binding</keyword>
<feature type="compositionally biased region" description="Low complexity" evidence="12">
    <location>
        <begin position="484"/>
        <end position="509"/>
    </location>
</feature>
<dbReference type="Pfam" id="PF16533">
    <property type="entry name" value="SOAR"/>
    <property type="match status" value="1"/>
</dbReference>
<dbReference type="Proteomes" id="UP000580250">
    <property type="component" value="Unassembled WGS sequence"/>
</dbReference>
<evidence type="ECO:0000256" key="13">
    <source>
        <dbReference type="SAM" id="SignalP"/>
    </source>
</evidence>
<dbReference type="PANTHER" id="PTHR15136:SF5">
    <property type="entry name" value="STROMAL INTERACTION MOLECULE HOMOLOG"/>
    <property type="match status" value="1"/>
</dbReference>
<keyword evidence="4" id="KW-0812">Transmembrane</keyword>
<protein>
    <recommendedName>
        <fullName evidence="14">SAM domain-containing protein</fullName>
    </recommendedName>
</protein>
<dbReference type="Gene3D" id="1.10.287.3550">
    <property type="match status" value="1"/>
</dbReference>
<evidence type="ECO:0000256" key="8">
    <source>
        <dbReference type="ARBA" id="ARBA00022989"/>
    </source>
</evidence>
<evidence type="ECO:0000256" key="6">
    <source>
        <dbReference type="ARBA" id="ARBA00022729"/>
    </source>
</evidence>
<comment type="subcellular location">
    <subcellularLocation>
        <location evidence="1">Membrane</location>
        <topology evidence="1">Single-pass type I membrane protein</topology>
    </subcellularLocation>
</comment>
<feature type="domain" description="SAM" evidence="14">
    <location>
        <begin position="107"/>
        <end position="164"/>
    </location>
</feature>
<keyword evidence="7" id="KW-0106">Calcium</keyword>
<keyword evidence="2" id="KW-0813">Transport</keyword>
<organism evidence="15 16">
    <name type="scientific">Meloidogyne enterolobii</name>
    <name type="common">Root-knot nematode worm</name>
    <name type="synonym">Meloidogyne mayaguensis</name>
    <dbReference type="NCBI Taxonomy" id="390850"/>
    <lineage>
        <taxon>Eukaryota</taxon>
        <taxon>Metazoa</taxon>
        <taxon>Ecdysozoa</taxon>
        <taxon>Nematoda</taxon>
        <taxon>Chromadorea</taxon>
        <taxon>Rhabditida</taxon>
        <taxon>Tylenchina</taxon>
        <taxon>Tylenchomorpha</taxon>
        <taxon>Tylenchoidea</taxon>
        <taxon>Meloidogynidae</taxon>
        <taxon>Meloidogyninae</taxon>
        <taxon>Meloidogyne</taxon>
    </lineage>
</organism>
<keyword evidence="9" id="KW-0175">Coiled coil</keyword>
<dbReference type="GO" id="GO:0005886">
    <property type="term" value="C:plasma membrane"/>
    <property type="evidence" value="ECO:0007669"/>
    <property type="project" value="TreeGrafter"/>
</dbReference>
<evidence type="ECO:0000256" key="5">
    <source>
        <dbReference type="ARBA" id="ARBA00022723"/>
    </source>
</evidence>
<accession>A0A6V7WE54</accession>
<dbReference type="Gene3D" id="1.10.238.180">
    <property type="match status" value="1"/>
</dbReference>
<dbReference type="GO" id="GO:0005246">
    <property type="term" value="F:calcium channel regulator activity"/>
    <property type="evidence" value="ECO:0007669"/>
    <property type="project" value="InterPro"/>
</dbReference>
<keyword evidence="8" id="KW-1133">Transmembrane helix</keyword>
<dbReference type="SMART" id="SM00454">
    <property type="entry name" value="SAM"/>
    <property type="match status" value="1"/>
</dbReference>
<feature type="region of interest" description="Disordered" evidence="12">
    <location>
        <begin position="430"/>
        <end position="512"/>
    </location>
</feature>
<evidence type="ECO:0000256" key="9">
    <source>
        <dbReference type="ARBA" id="ARBA00023054"/>
    </source>
</evidence>
<dbReference type="GO" id="GO:0006874">
    <property type="term" value="P:intracellular calcium ion homeostasis"/>
    <property type="evidence" value="ECO:0007669"/>
    <property type="project" value="TreeGrafter"/>
</dbReference>
<dbReference type="GO" id="GO:0005509">
    <property type="term" value="F:calcium ion binding"/>
    <property type="evidence" value="ECO:0007669"/>
    <property type="project" value="TreeGrafter"/>
</dbReference>
<dbReference type="Pfam" id="PF25578">
    <property type="entry name" value="EF-hand_STIM1"/>
    <property type="match status" value="1"/>
</dbReference>
<evidence type="ECO:0000256" key="10">
    <source>
        <dbReference type="ARBA" id="ARBA00023065"/>
    </source>
</evidence>
<evidence type="ECO:0000256" key="4">
    <source>
        <dbReference type="ARBA" id="ARBA00022692"/>
    </source>
</evidence>
<dbReference type="Gene3D" id="1.10.150.50">
    <property type="entry name" value="Transcription Factor, Ets-1"/>
    <property type="match status" value="1"/>
</dbReference>
<dbReference type="AlphaFoldDB" id="A0A6V7WE54"/>
<feature type="chain" id="PRO_5028120661" description="SAM domain-containing protein" evidence="13">
    <location>
        <begin position="17"/>
        <end position="530"/>
    </location>
</feature>
<dbReference type="InterPro" id="IPR001660">
    <property type="entry name" value="SAM"/>
</dbReference>
<keyword evidence="3" id="KW-0109">Calcium transport</keyword>
<evidence type="ECO:0000256" key="7">
    <source>
        <dbReference type="ARBA" id="ARBA00022837"/>
    </source>
</evidence>
<feature type="compositionally biased region" description="Low complexity" evidence="12">
    <location>
        <begin position="432"/>
        <end position="442"/>
    </location>
</feature>
<dbReference type="SUPFAM" id="SSF47769">
    <property type="entry name" value="SAM/Pointed domain"/>
    <property type="match status" value="1"/>
</dbReference>
<feature type="region of interest" description="Disordered" evidence="12">
    <location>
        <begin position="232"/>
        <end position="260"/>
    </location>
</feature>
<dbReference type="CDD" id="cd11722">
    <property type="entry name" value="SOAR"/>
    <property type="match status" value="1"/>
</dbReference>
<feature type="compositionally biased region" description="Polar residues" evidence="12">
    <location>
        <begin position="245"/>
        <end position="257"/>
    </location>
</feature>
<dbReference type="EMBL" id="CAJEWN010000539">
    <property type="protein sequence ID" value="CAD2185274.1"/>
    <property type="molecule type" value="Genomic_DNA"/>
</dbReference>
<dbReference type="GO" id="GO:0005783">
    <property type="term" value="C:endoplasmic reticulum"/>
    <property type="evidence" value="ECO:0007669"/>
    <property type="project" value="TreeGrafter"/>
</dbReference>
<proteinExistence type="predicted"/>
<sequence>MFLSLVTILQLFFISANKMTKNIQITSEDEKLRDQEGYLAIKAIHGVLDNDQSGSIERYESADFLTEDLKFGESEREKREKAFHGNDESITVDDLWDAWFQSNVREWDEKQVIDWLVNGVKLPQYVNNFMREGITGIDFPRLAAQNSSIFNSLDIKNSVHRQKLQLKALDLVLFGSQDSSSLIKDIALACLLICLISLLIIFKAYKNRAKKQMEELSTRLSKLRDMETDFEGVHQQQKFEEENKVQQQQPTEDSNGEVNAAKGYNYNPVLDFENEQKLLGVGGGDLSIGGMDGGEHFFFLQTLLRRTYEIESAYLDKQRTDCLLEMREAMELVDKMRKKQSSIVNSLKLATGATSGTDDIDTKIFSLKARMEKIKQGIEELVQRWMKIESLCGFSITGPFVTDNISSSQIGVVQSLETNPIMGIKQLERMRQPQLQQQQPQLHNNTSCLDEYPPTTITNGGEIQHHENDPHFNFGYKQPPPPTTNSSSFTRPLSRQSASTSLLSVDSSLPTKTKRNRFKQLFRRKSKIQN</sequence>
<evidence type="ECO:0000313" key="16">
    <source>
        <dbReference type="Proteomes" id="UP000580250"/>
    </source>
</evidence>
<dbReference type="InterPro" id="IPR037608">
    <property type="entry name" value="STIM1/2"/>
</dbReference>
<dbReference type="InterPro" id="IPR057835">
    <property type="entry name" value="EF-hand_STIM1/2"/>
</dbReference>
<evidence type="ECO:0000256" key="3">
    <source>
        <dbReference type="ARBA" id="ARBA00022568"/>
    </source>
</evidence>
<dbReference type="OrthoDB" id="9986177at2759"/>
<dbReference type="GO" id="GO:0002115">
    <property type="term" value="P:store-operated calcium entry"/>
    <property type="evidence" value="ECO:0007669"/>
    <property type="project" value="TreeGrafter"/>
</dbReference>
<keyword evidence="6 13" id="KW-0732">Signal</keyword>
<dbReference type="InterPro" id="IPR032393">
    <property type="entry name" value="SOAR_STIM1/2"/>
</dbReference>
<dbReference type="PANTHER" id="PTHR15136">
    <property type="entry name" value="STROMAL INTERACTION MOLECULE HOMOLOG"/>
    <property type="match status" value="1"/>
</dbReference>
<dbReference type="PROSITE" id="PS50105">
    <property type="entry name" value="SAM_DOMAIN"/>
    <property type="match status" value="1"/>
</dbReference>
<comment type="caution">
    <text evidence="15">The sequence shown here is derived from an EMBL/GenBank/DDBJ whole genome shotgun (WGS) entry which is preliminary data.</text>
</comment>
<evidence type="ECO:0000256" key="2">
    <source>
        <dbReference type="ARBA" id="ARBA00022448"/>
    </source>
</evidence>
<evidence type="ECO:0000256" key="12">
    <source>
        <dbReference type="SAM" id="MobiDB-lite"/>
    </source>
</evidence>
<gene>
    <name evidence="15" type="ORF">MENT_LOCUS37688</name>
</gene>
<keyword evidence="11" id="KW-0472">Membrane</keyword>
<dbReference type="InterPro" id="IPR013761">
    <property type="entry name" value="SAM/pointed_sf"/>
</dbReference>
<dbReference type="GO" id="GO:0051049">
    <property type="term" value="P:regulation of transport"/>
    <property type="evidence" value="ECO:0007669"/>
    <property type="project" value="UniProtKB-ARBA"/>
</dbReference>